<gene>
    <name evidence="1" type="ORF">NM688_g7739</name>
</gene>
<reference evidence="1" key="1">
    <citation type="submission" date="2022-07" db="EMBL/GenBank/DDBJ databases">
        <title>Genome Sequence of Phlebia brevispora.</title>
        <authorList>
            <person name="Buettner E."/>
        </authorList>
    </citation>
    <scope>NUCLEOTIDE SEQUENCE</scope>
    <source>
        <strain evidence="1">MPL23</strain>
    </source>
</reference>
<dbReference type="EMBL" id="JANHOG010001891">
    <property type="protein sequence ID" value="KAJ3530218.1"/>
    <property type="molecule type" value="Genomic_DNA"/>
</dbReference>
<proteinExistence type="predicted"/>
<evidence type="ECO:0000313" key="2">
    <source>
        <dbReference type="Proteomes" id="UP001148662"/>
    </source>
</evidence>
<dbReference type="Proteomes" id="UP001148662">
    <property type="component" value="Unassembled WGS sequence"/>
</dbReference>
<keyword evidence="2" id="KW-1185">Reference proteome</keyword>
<evidence type="ECO:0000313" key="1">
    <source>
        <dbReference type="EMBL" id="KAJ3530218.1"/>
    </source>
</evidence>
<organism evidence="1 2">
    <name type="scientific">Phlebia brevispora</name>
    <dbReference type="NCBI Taxonomy" id="194682"/>
    <lineage>
        <taxon>Eukaryota</taxon>
        <taxon>Fungi</taxon>
        <taxon>Dikarya</taxon>
        <taxon>Basidiomycota</taxon>
        <taxon>Agaricomycotina</taxon>
        <taxon>Agaricomycetes</taxon>
        <taxon>Polyporales</taxon>
        <taxon>Meruliaceae</taxon>
        <taxon>Phlebia</taxon>
    </lineage>
</organism>
<accession>A0ACC1S1L5</accession>
<sequence>MSDTSFEVVTVKNYHPPEQRLRVKHTVKIIADYKLACDIAKSSFCGDWNPVIRSNARRSATATTAQPSTSSDVVTHITMDPKECALMFNTGSESSIKVVSKHTLTRVRTEDGAGGTSGRDHLEYTVLDVYTGREMERRLSEAVGMQLTEKNRDAWGAKVCESLKVICDSVKQKSEAKSREVFAQYKE</sequence>
<comment type="caution">
    <text evidence="1">The sequence shown here is derived from an EMBL/GenBank/DDBJ whole genome shotgun (WGS) entry which is preliminary data.</text>
</comment>
<protein>
    <submittedName>
        <fullName evidence="1">Uncharacterized protein</fullName>
    </submittedName>
</protein>
<name>A0ACC1S1L5_9APHY</name>